<comment type="caution">
    <text evidence="2">The sequence shown here is derived from an EMBL/GenBank/DDBJ whole genome shotgun (WGS) entry which is preliminary data.</text>
</comment>
<dbReference type="AlphaFoldDB" id="A0A0D8ZPP5"/>
<accession>A0A0D8ZPP5</accession>
<gene>
    <name evidence="2" type="ORF">UH38_16685</name>
</gene>
<dbReference type="Proteomes" id="UP000032452">
    <property type="component" value="Unassembled WGS sequence"/>
</dbReference>
<evidence type="ECO:0000256" key="1">
    <source>
        <dbReference type="SAM" id="MobiDB-lite"/>
    </source>
</evidence>
<sequence>MISLFRIGLILTLISISFPTDKPAFSISRASYQACDPVNNPKDCRKVPMARDDVRSPNSTLV</sequence>
<evidence type="ECO:0000313" key="3">
    <source>
        <dbReference type="Proteomes" id="UP000032452"/>
    </source>
</evidence>
<reference evidence="2 3" key="1">
    <citation type="submission" date="2015-02" db="EMBL/GenBank/DDBJ databases">
        <title>Draft genome of a novel marine cyanobacterium (Chroococcales) isolated from South Atlantic Ocean.</title>
        <authorList>
            <person name="Rigonato J."/>
            <person name="Alvarenga D.O."/>
            <person name="Branco L.H."/>
            <person name="Varani A.M."/>
            <person name="Brandini F.P."/>
            <person name="Fiore M.F."/>
        </authorList>
    </citation>
    <scope>NUCLEOTIDE SEQUENCE [LARGE SCALE GENOMIC DNA]</scope>
    <source>
        <strain evidence="2 3">CENA595</strain>
    </source>
</reference>
<protein>
    <submittedName>
        <fullName evidence="2">Uncharacterized protein</fullName>
    </submittedName>
</protein>
<organism evidence="2 3">
    <name type="scientific">Aliterella atlantica CENA595</name>
    <dbReference type="NCBI Taxonomy" id="1618023"/>
    <lineage>
        <taxon>Bacteria</taxon>
        <taxon>Bacillati</taxon>
        <taxon>Cyanobacteriota</taxon>
        <taxon>Cyanophyceae</taxon>
        <taxon>Chroococcidiopsidales</taxon>
        <taxon>Aliterellaceae</taxon>
        <taxon>Aliterella</taxon>
    </lineage>
</organism>
<proteinExistence type="predicted"/>
<evidence type="ECO:0000313" key="2">
    <source>
        <dbReference type="EMBL" id="KJH70690.1"/>
    </source>
</evidence>
<name>A0A0D8ZPP5_9CYAN</name>
<keyword evidence="3" id="KW-1185">Reference proteome</keyword>
<feature type="compositionally biased region" description="Basic and acidic residues" evidence="1">
    <location>
        <begin position="43"/>
        <end position="55"/>
    </location>
</feature>
<dbReference type="RefSeq" id="WP_144405706.1">
    <property type="nucleotide sequence ID" value="NZ_CAWMDP010000006.1"/>
</dbReference>
<feature type="region of interest" description="Disordered" evidence="1">
    <location>
        <begin position="43"/>
        <end position="62"/>
    </location>
</feature>
<dbReference type="EMBL" id="JYON01000019">
    <property type="protein sequence ID" value="KJH70690.1"/>
    <property type="molecule type" value="Genomic_DNA"/>
</dbReference>